<dbReference type="PATRIC" id="fig|1453497.3.peg.18"/>
<sequence>MKLEVKNFWQKAGAVAICKYVNSSYVLINGDTFELKKLKKDVFDSIPVNELYTANGKPWASNIRPFIKQYPKPEGLNRFFDNVNPGEKYCSYCGRLVEKTDEDSMISNPFSVKANNFANFYAYGHGYKTVCPDCQFLGVMAPLALFYTTSFSSSDKQITYIFPEGKTLEETLKINNWMDTIGAKSAYSNIKLSTKFYPSQPYETLLMTLYELFKKSRMLFNATYHLIQISDQGRTTTVLVNDSFDSVEKLQNLFKKLESLGGQLNDFLDSFIYKEEGKLITEIRESLSHKILKFNELERFLEMSIFKLDYPVKYLHEFMKSYIN</sequence>
<keyword evidence="2" id="KW-1185">Reference proteome</keyword>
<dbReference type="RefSeq" id="WP_084251354.1">
    <property type="nucleotide sequence ID" value="NZ_JFHK01000001.1"/>
</dbReference>
<evidence type="ECO:0000313" key="1">
    <source>
        <dbReference type="EMBL" id="OAA32511.1"/>
    </source>
</evidence>
<reference evidence="1 2" key="1">
    <citation type="submission" date="2014-02" db="EMBL/GenBank/DDBJ databases">
        <title>Kosmotoga genome sequencing.</title>
        <authorList>
            <person name="Pollo S.M."/>
            <person name="Charchuk R."/>
            <person name="Nesbo C.L."/>
        </authorList>
    </citation>
    <scope>NUCLEOTIDE SEQUENCE [LARGE SCALE GENOMIC DNA]</scope>
    <source>
        <strain evidence="1 2">S304</strain>
    </source>
</reference>
<dbReference type="Proteomes" id="UP000077339">
    <property type="component" value="Unassembled WGS sequence"/>
</dbReference>
<evidence type="ECO:0000313" key="2">
    <source>
        <dbReference type="Proteomes" id="UP000077339"/>
    </source>
</evidence>
<dbReference type="AlphaFoldDB" id="A0A176K4G4"/>
<dbReference type="OrthoDB" id="9831339at2"/>
<organism evidence="1 2">
    <name type="scientific">Kosmotoga arenicorallina S304</name>
    <dbReference type="NCBI Taxonomy" id="1453497"/>
    <lineage>
        <taxon>Bacteria</taxon>
        <taxon>Thermotogati</taxon>
        <taxon>Thermotogota</taxon>
        <taxon>Thermotogae</taxon>
        <taxon>Kosmotogales</taxon>
        <taxon>Kosmotogaceae</taxon>
        <taxon>Kosmotoga</taxon>
    </lineage>
</organism>
<proteinExistence type="predicted"/>
<evidence type="ECO:0008006" key="3">
    <source>
        <dbReference type="Google" id="ProtNLM"/>
    </source>
</evidence>
<name>A0A176K4G4_9BACT</name>
<protein>
    <recommendedName>
        <fullName evidence="3">CRISPR-associated protein CXXC-CXXC domain-containing protein</fullName>
    </recommendedName>
</protein>
<gene>
    <name evidence="1" type="ORF">AT15_00080</name>
</gene>
<dbReference type="STRING" id="1453497.AT15_00080"/>
<dbReference type="EMBL" id="JFHK01000001">
    <property type="protein sequence ID" value="OAA32511.1"/>
    <property type="molecule type" value="Genomic_DNA"/>
</dbReference>
<accession>A0A176K4G4</accession>
<comment type="caution">
    <text evidence="1">The sequence shown here is derived from an EMBL/GenBank/DDBJ whole genome shotgun (WGS) entry which is preliminary data.</text>
</comment>